<dbReference type="Proteomes" id="UP000789342">
    <property type="component" value="Unassembled WGS sequence"/>
</dbReference>
<evidence type="ECO:0000313" key="3">
    <source>
        <dbReference type="Proteomes" id="UP000789342"/>
    </source>
</evidence>
<sequence>LLFNDEENLFPLLRTAIFGDDSLPCGNEMAVVGVDNGIVIFELIILLLTIEFARLVLVDIMSPLLILRSFTKELDSAFLGLRFQHQEI</sequence>
<gene>
    <name evidence="2" type="ORF">AMORRO_LOCUS11254</name>
</gene>
<proteinExistence type="predicted"/>
<feature type="non-terminal residue" evidence="2">
    <location>
        <position position="1"/>
    </location>
</feature>
<keyword evidence="1" id="KW-1133">Transmembrane helix</keyword>
<evidence type="ECO:0000313" key="2">
    <source>
        <dbReference type="EMBL" id="CAG8681202.1"/>
    </source>
</evidence>
<name>A0A9N9EJQ5_9GLOM</name>
<dbReference type="EMBL" id="CAJVPV010013904">
    <property type="protein sequence ID" value="CAG8681202.1"/>
    <property type="molecule type" value="Genomic_DNA"/>
</dbReference>
<organism evidence="2 3">
    <name type="scientific">Acaulospora morrowiae</name>
    <dbReference type="NCBI Taxonomy" id="94023"/>
    <lineage>
        <taxon>Eukaryota</taxon>
        <taxon>Fungi</taxon>
        <taxon>Fungi incertae sedis</taxon>
        <taxon>Mucoromycota</taxon>
        <taxon>Glomeromycotina</taxon>
        <taxon>Glomeromycetes</taxon>
        <taxon>Diversisporales</taxon>
        <taxon>Acaulosporaceae</taxon>
        <taxon>Acaulospora</taxon>
    </lineage>
</organism>
<keyword evidence="1" id="KW-0472">Membrane</keyword>
<reference evidence="2" key="1">
    <citation type="submission" date="2021-06" db="EMBL/GenBank/DDBJ databases">
        <authorList>
            <person name="Kallberg Y."/>
            <person name="Tangrot J."/>
            <person name="Rosling A."/>
        </authorList>
    </citation>
    <scope>NUCLEOTIDE SEQUENCE</scope>
    <source>
        <strain evidence="2">CL551</strain>
    </source>
</reference>
<protein>
    <submittedName>
        <fullName evidence="2">5106_t:CDS:1</fullName>
    </submittedName>
</protein>
<dbReference type="AlphaFoldDB" id="A0A9N9EJQ5"/>
<accession>A0A9N9EJQ5</accession>
<keyword evidence="3" id="KW-1185">Reference proteome</keyword>
<keyword evidence="1" id="KW-0812">Transmembrane</keyword>
<feature type="transmembrane region" description="Helical" evidence="1">
    <location>
        <begin position="38"/>
        <end position="58"/>
    </location>
</feature>
<comment type="caution">
    <text evidence="2">The sequence shown here is derived from an EMBL/GenBank/DDBJ whole genome shotgun (WGS) entry which is preliminary data.</text>
</comment>
<evidence type="ECO:0000256" key="1">
    <source>
        <dbReference type="SAM" id="Phobius"/>
    </source>
</evidence>